<gene>
    <name evidence="5" type="ORF">ACFO8Q_05185</name>
</gene>
<dbReference type="PANTHER" id="PTHR45663:SF11">
    <property type="entry name" value="GEO12009P1"/>
    <property type="match status" value="1"/>
</dbReference>
<dbReference type="Proteomes" id="UP001596002">
    <property type="component" value="Unassembled WGS sequence"/>
</dbReference>
<proteinExistence type="inferred from homology"/>
<comment type="caution">
    <text evidence="5">The sequence shown here is derived from an EMBL/GenBank/DDBJ whole genome shotgun (WGS) entry which is preliminary data.</text>
</comment>
<protein>
    <submittedName>
        <fullName evidence="5">Thioredoxin family protein</fullName>
    </submittedName>
</protein>
<organism evidence="5 6">
    <name type="scientific">Effusibacillus consociatus</name>
    <dbReference type="NCBI Taxonomy" id="1117041"/>
    <lineage>
        <taxon>Bacteria</taxon>
        <taxon>Bacillati</taxon>
        <taxon>Bacillota</taxon>
        <taxon>Bacilli</taxon>
        <taxon>Bacillales</taxon>
        <taxon>Alicyclobacillaceae</taxon>
        <taxon>Effusibacillus</taxon>
    </lineage>
</organism>
<dbReference type="RefSeq" id="WP_380024662.1">
    <property type="nucleotide sequence ID" value="NZ_JBHSHC010000029.1"/>
</dbReference>
<name>A0ABV9Q290_9BACL</name>
<feature type="domain" description="Thioredoxin" evidence="4">
    <location>
        <begin position="1"/>
        <end position="98"/>
    </location>
</feature>
<accession>A0ABV9Q290</accession>
<keyword evidence="2" id="KW-1015">Disulfide bond</keyword>
<evidence type="ECO:0000313" key="6">
    <source>
        <dbReference type="Proteomes" id="UP001596002"/>
    </source>
</evidence>
<dbReference type="Pfam" id="PF00085">
    <property type="entry name" value="Thioredoxin"/>
    <property type="match status" value="1"/>
</dbReference>
<evidence type="ECO:0000256" key="3">
    <source>
        <dbReference type="ARBA" id="ARBA00023284"/>
    </source>
</evidence>
<dbReference type="PANTHER" id="PTHR45663">
    <property type="entry name" value="GEO12009P1"/>
    <property type="match status" value="1"/>
</dbReference>
<dbReference type="PROSITE" id="PS51352">
    <property type="entry name" value="THIOREDOXIN_2"/>
    <property type="match status" value="1"/>
</dbReference>
<dbReference type="CDD" id="cd02947">
    <property type="entry name" value="TRX_family"/>
    <property type="match status" value="1"/>
</dbReference>
<sequence length="98" mass="11174">MIKEIFKYEELKDAQSVVLVFYTPKCSPCQVLLNEAEQIEPTGFEILKVNAEKANDLVYKFSIWVVPTLIVLKNGKEVGRMLGARSKTELEELILTKL</sequence>
<evidence type="ECO:0000256" key="1">
    <source>
        <dbReference type="ARBA" id="ARBA00008987"/>
    </source>
</evidence>
<evidence type="ECO:0000259" key="4">
    <source>
        <dbReference type="PROSITE" id="PS51352"/>
    </source>
</evidence>
<evidence type="ECO:0000313" key="5">
    <source>
        <dbReference type="EMBL" id="MFC4766767.1"/>
    </source>
</evidence>
<evidence type="ECO:0000256" key="2">
    <source>
        <dbReference type="ARBA" id="ARBA00023157"/>
    </source>
</evidence>
<keyword evidence="3" id="KW-0676">Redox-active center</keyword>
<reference evidence="6" key="1">
    <citation type="journal article" date="2019" name="Int. J. Syst. Evol. Microbiol.">
        <title>The Global Catalogue of Microorganisms (GCM) 10K type strain sequencing project: providing services to taxonomists for standard genome sequencing and annotation.</title>
        <authorList>
            <consortium name="The Broad Institute Genomics Platform"/>
            <consortium name="The Broad Institute Genome Sequencing Center for Infectious Disease"/>
            <person name="Wu L."/>
            <person name="Ma J."/>
        </authorList>
    </citation>
    <scope>NUCLEOTIDE SEQUENCE [LARGE SCALE GENOMIC DNA]</scope>
    <source>
        <strain evidence="6">WYCCWR 12678</strain>
    </source>
</reference>
<dbReference type="InterPro" id="IPR036249">
    <property type="entry name" value="Thioredoxin-like_sf"/>
</dbReference>
<dbReference type="Gene3D" id="3.40.30.10">
    <property type="entry name" value="Glutaredoxin"/>
    <property type="match status" value="1"/>
</dbReference>
<dbReference type="EMBL" id="JBHSHC010000029">
    <property type="protein sequence ID" value="MFC4766767.1"/>
    <property type="molecule type" value="Genomic_DNA"/>
</dbReference>
<dbReference type="InterPro" id="IPR013766">
    <property type="entry name" value="Thioredoxin_domain"/>
</dbReference>
<comment type="similarity">
    <text evidence="1">Belongs to the thioredoxin family.</text>
</comment>
<dbReference type="SUPFAM" id="SSF52833">
    <property type="entry name" value="Thioredoxin-like"/>
    <property type="match status" value="1"/>
</dbReference>
<keyword evidence="6" id="KW-1185">Reference proteome</keyword>